<evidence type="ECO:0000256" key="3">
    <source>
        <dbReference type="ARBA" id="ARBA00023054"/>
    </source>
</evidence>
<dbReference type="InterPro" id="IPR021656">
    <property type="entry name" value="C2-C2_1"/>
</dbReference>
<dbReference type="InterPro" id="IPR035892">
    <property type="entry name" value="C2_domain_sf"/>
</dbReference>
<feature type="coiled-coil region" evidence="6">
    <location>
        <begin position="146"/>
        <end position="244"/>
    </location>
</feature>
<dbReference type="EMBL" id="UYYF01004338">
    <property type="protein sequence ID" value="VDN02649.1"/>
    <property type="molecule type" value="Genomic_DNA"/>
</dbReference>
<keyword evidence="5" id="KW-0966">Cell projection</keyword>
<keyword evidence="4" id="KW-0969">Cilium</keyword>
<dbReference type="GO" id="GO:0035869">
    <property type="term" value="C:ciliary transition zone"/>
    <property type="evidence" value="ECO:0007669"/>
    <property type="project" value="TreeGrafter"/>
</dbReference>
<dbReference type="GO" id="GO:0005856">
    <property type="term" value="C:cytoskeleton"/>
    <property type="evidence" value="ECO:0007669"/>
    <property type="project" value="UniProtKB-ARBA"/>
</dbReference>
<dbReference type="InterPro" id="IPR031139">
    <property type="entry name" value="RPGRIP1_fam"/>
</dbReference>
<reference evidence="8 9" key="2">
    <citation type="submission" date="2018-11" db="EMBL/GenBank/DDBJ databases">
        <authorList>
            <consortium name="Pathogen Informatics"/>
        </authorList>
    </citation>
    <scope>NUCLEOTIDE SEQUENCE [LARGE SCALE GENOMIC DNA]</scope>
</reference>
<dbReference type="GO" id="GO:1905515">
    <property type="term" value="P:non-motile cilium assembly"/>
    <property type="evidence" value="ECO:0007669"/>
    <property type="project" value="TreeGrafter"/>
</dbReference>
<sequence length="504" mass="59300">MVIRPPIEKWSRPELEDRYHSLYQQHYDLKQKYNELEIKLKQTNSRIRRTDIGAKNFRTDENENIQHAQLVKENRLLTNKTYLPLKRPQLAMPQRSSQSVRPLLIRSPSANTVRRPISTTCLARGSGRKPQLISETKSSLLDKTLFVKLNREMKQKEDECSSLTLKFNDVQEQLTKLKKAYDQLLCVNQQTETELKRQLAVMKLNTELPNIKEEQNIRFVEKELEIMREENEILRDANDKLVQNSLTIEQLMVEENSNHQNRLYGQHQNHPQIHELFIKYSKLEEKYQQLMKREMKAGKIASDDGELQLKSQIARGEEQESSKTDFSLVKVYEDLSRIIERHILTPSSEESKTVDNNQLDKWQRMYMEIHSELEKVRNMLLMQHTINEQHLQEIALTNQNLQQTKDNYEHKLKKLVMKLSEREAEIRNLESQLKTLAYGDQLPILQVGENKQEAETSEMMFHLSRIILSSVALLQMGTARPTVFLAIEFYDFELQTTPMLTGPE</sequence>
<evidence type="ECO:0000313" key="9">
    <source>
        <dbReference type="Proteomes" id="UP000276776"/>
    </source>
</evidence>
<dbReference type="Proteomes" id="UP000276776">
    <property type="component" value="Unassembled WGS sequence"/>
</dbReference>
<comment type="similarity">
    <text evidence="2">Belongs to the RPGRIP1 family.</text>
</comment>
<evidence type="ECO:0000256" key="5">
    <source>
        <dbReference type="ARBA" id="ARBA00023273"/>
    </source>
</evidence>
<evidence type="ECO:0000259" key="7">
    <source>
        <dbReference type="Pfam" id="PF11618"/>
    </source>
</evidence>
<dbReference type="OrthoDB" id="5852942at2759"/>
<evidence type="ECO:0000256" key="4">
    <source>
        <dbReference type="ARBA" id="ARBA00023069"/>
    </source>
</evidence>
<evidence type="ECO:0000256" key="1">
    <source>
        <dbReference type="ARBA" id="ARBA00004138"/>
    </source>
</evidence>
<name>A0A0N5CYA4_THECL</name>
<dbReference type="STRING" id="103827.A0A0N5CYA4"/>
<dbReference type="PANTHER" id="PTHR14240:SF1">
    <property type="entry name" value="PROTEIN FANTOM-RELATED"/>
    <property type="match status" value="1"/>
</dbReference>
<dbReference type="Gene3D" id="2.60.40.150">
    <property type="entry name" value="C2 domain"/>
    <property type="match status" value="1"/>
</dbReference>
<dbReference type="OMA" id="KDDECGL"/>
<gene>
    <name evidence="8" type="ORF">TCLT_LOCUS5406</name>
</gene>
<reference evidence="10" key="1">
    <citation type="submission" date="2016-04" db="UniProtKB">
        <authorList>
            <consortium name="WormBaseParasite"/>
        </authorList>
    </citation>
    <scope>IDENTIFICATION</scope>
</reference>
<dbReference type="WBParaSite" id="TCLT_0000541701-mRNA-1">
    <property type="protein sequence ID" value="TCLT_0000541701-mRNA-1"/>
    <property type="gene ID" value="TCLT_0000541701"/>
</dbReference>
<comment type="subcellular location">
    <subcellularLocation>
        <location evidence="1">Cell projection</location>
        <location evidence="1">Cilium</location>
    </subcellularLocation>
</comment>
<keyword evidence="9" id="KW-1185">Reference proteome</keyword>
<evidence type="ECO:0000256" key="2">
    <source>
        <dbReference type="ARBA" id="ARBA00006042"/>
    </source>
</evidence>
<evidence type="ECO:0000313" key="8">
    <source>
        <dbReference type="EMBL" id="VDN02649.1"/>
    </source>
</evidence>
<keyword evidence="3 6" id="KW-0175">Coiled coil</keyword>
<dbReference type="Pfam" id="PF11618">
    <property type="entry name" value="C2-C2_1"/>
    <property type="match status" value="1"/>
</dbReference>
<dbReference type="AlphaFoldDB" id="A0A0N5CYA4"/>
<organism evidence="10">
    <name type="scientific">Thelazia callipaeda</name>
    <name type="common">Oriental eyeworm</name>
    <name type="synonym">Parasitic nematode</name>
    <dbReference type="NCBI Taxonomy" id="103827"/>
    <lineage>
        <taxon>Eukaryota</taxon>
        <taxon>Metazoa</taxon>
        <taxon>Ecdysozoa</taxon>
        <taxon>Nematoda</taxon>
        <taxon>Chromadorea</taxon>
        <taxon>Rhabditida</taxon>
        <taxon>Spirurina</taxon>
        <taxon>Spiruromorpha</taxon>
        <taxon>Thelazioidea</taxon>
        <taxon>Thelaziidae</taxon>
        <taxon>Thelazia</taxon>
    </lineage>
</organism>
<protein>
    <submittedName>
        <fullName evidence="10">C2-C2_1 domain-containing protein</fullName>
    </submittedName>
</protein>
<accession>A0A0N5CYA4</accession>
<feature type="coiled-coil region" evidence="6">
    <location>
        <begin position="387"/>
        <end position="432"/>
    </location>
</feature>
<feature type="domain" description="RPGR-interacting protein 1 first C2" evidence="7">
    <location>
        <begin position="460"/>
        <end position="502"/>
    </location>
</feature>
<evidence type="ECO:0000313" key="10">
    <source>
        <dbReference type="WBParaSite" id="TCLT_0000541701-mRNA-1"/>
    </source>
</evidence>
<evidence type="ECO:0000256" key="6">
    <source>
        <dbReference type="SAM" id="Coils"/>
    </source>
</evidence>
<proteinExistence type="inferred from homology"/>
<dbReference type="PANTHER" id="PTHR14240">
    <property type="entry name" value="RETINITIS PIGMENTOSA GTPASE REGULATOR-INTERACTING PROTEIN"/>
    <property type="match status" value="1"/>
</dbReference>